<sequence length="122" mass="13126">MAPIKITKPSTIIGSVLLILIALFHGSGIGYVTNLMVKSNAEPFLKEIFPILFILPTLQLLGLAIFGLLTLGMQHEVKKILFLIAILVIVNSILALYLGAIVPSVLLFFSSFAFTVGGIKTT</sequence>
<feature type="transmembrane region" description="Helical" evidence="1">
    <location>
        <begin position="48"/>
        <end position="69"/>
    </location>
</feature>
<evidence type="ECO:0000313" key="2">
    <source>
        <dbReference type="EMBL" id="SHG28401.1"/>
    </source>
</evidence>
<reference evidence="3" key="1">
    <citation type="submission" date="2016-11" db="EMBL/GenBank/DDBJ databases">
        <authorList>
            <person name="Varghese N."/>
            <person name="Submissions S."/>
        </authorList>
    </citation>
    <scope>NUCLEOTIDE SEQUENCE [LARGE SCALE GENOMIC DNA]</scope>
    <source>
        <strain evidence="3">DSM 22638</strain>
    </source>
</reference>
<dbReference type="Proteomes" id="UP000184532">
    <property type="component" value="Unassembled WGS sequence"/>
</dbReference>
<dbReference type="STRING" id="570519.SAMN04488116_0747"/>
<keyword evidence="1" id="KW-0472">Membrane</keyword>
<dbReference type="OrthoDB" id="1448694at2"/>
<organism evidence="2 3">
    <name type="scientific">Flagellimonas flava</name>
    <dbReference type="NCBI Taxonomy" id="570519"/>
    <lineage>
        <taxon>Bacteria</taxon>
        <taxon>Pseudomonadati</taxon>
        <taxon>Bacteroidota</taxon>
        <taxon>Flavobacteriia</taxon>
        <taxon>Flavobacteriales</taxon>
        <taxon>Flavobacteriaceae</taxon>
        <taxon>Flagellimonas</taxon>
    </lineage>
</organism>
<keyword evidence="1" id="KW-0812">Transmembrane</keyword>
<feature type="transmembrane region" description="Helical" evidence="1">
    <location>
        <begin position="81"/>
        <end position="114"/>
    </location>
</feature>
<dbReference type="AlphaFoldDB" id="A0A1M5IJG1"/>
<protein>
    <recommendedName>
        <fullName evidence="4">DoxX-like family protein</fullName>
    </recommendedName>
</protein>
<keyword evidence="1" id="KW-1133">Transmembrane helix</keyword>
<dbReference type="RefSeq" id="WP_073176533.1">
    <property type="nucleotide sequence ID" value="NZ_FQWL01000001.1"/>
</dbReference>
<evidence type="ECO:0008006" key="4">
    <source>
        <dbReference type="Google" id="ProtNLM"/>
    </source>
</evidence>
<name>A0A1M5IJG1_9FLAO</name>
<proteinExistence type="predicted"/>
<evidence type="ECO:0000313" key="3">
    <source>
        <dbReference type="Proteomes" id="UP000184532"/>
    </source>
</evidence>
<feature type="transmembrane region" description="Helical" evidence="1">
    <location>
        <begin position="12"/>
        <end position="36"/>
    </location>
</feature>
<keyword evidence="3" id="KW-1185">Reference proteome</keyword>
<dbReference type="EMBL" id="FQWL01000001">
    <property type="protein sequence ID" value="SHG28401.1"/>
    <property type="molecule type" value="Genomic_DNA"/>
</dbReference>
<gene>
    <name evidence="2" type="ORF">SAMN04488116_0747</name>
</gene>
<accession>A0A1M5IJG1</accession>
<evidence type="ECO:0000256" key="1">
    <source>
        <dbReference type="SAM" id="Phobius"/>
    </source>
</evidence>